<evidence type="ECO:0000313" key="1">
    <source>
        <dbReference type="EMBL" id="MBW4548759.1"/>
    </source>
</evidence>
<evidence type="ECO:0000313" key="2">
    <source>
        <dbReference type="Proteomes" id="UP000753908"/>
    </source>
</evidence>
<dbReference type="Proteomes" id="UP000753908">
    <property type="component" value="Unassembled WGS sequence"/>
</dbReference>
<sequence>MIELEDFEREGAIASLKAAQQVNPVALDAIREPLASSLVSLSVLRKCLTVRHSRI</sequence>
<dbReference type="EMBL" id="JAHHIF010000071">
    <property type="protein sequence ID" value="MBW4548759.1"/>
    <property type="molecule type" value="Genomic_DNA"/>
</dbReference>
<reference evidence="1" key="2">
    <citation type="journal article" date="2022" name="Microbiol. Resour. Announc.">
        <title>Metagenome Sequencing to Explore Phylogenomics of Terrestrial Cyanobacteria.</title>
        <authorList>
            <person name="Ward R.D."/>
            <person name="Stajich J.E."/>
            <person name="Johansen J.R."/>
            <person name="Huntemann M."/>
            <person name="Clum A."/>
            <person name="Foster B."/>
            <person name="Foster B."/>
            <person name="Roux S."/>
            <person name="Palaniappan K."/>
            <person name="Varghese N."/>
            <person name="Mukherjee S."/>
            <person name="Reddy T.B.K."/>
            <person name="Daum C."/>
            <person name="Copeland A."/>
            <person name="Chen I.A."/>
            <person name="Ivanova N.N."/>
            <person name="Kyrpides N.C."/>
            <person name="Shapiro N."/>
            <person name="Eloe-Fadrosh E.A."/>
            <person name="Pietrasiak N."/>
        </authorList>
    </citation>
    <scope>NUCLEOTIDE SEQUENCE</scope>
    <source>
        <strain evidence="1">CPER-KK1</strain>
    </source>
</reference>
<gene>
    <name evidence="1" type="ORF">KME25_30790</name>
</gene>
<comment type="caution">
    <text evidence="1">The sequence shown here is derived from an EMBL/GenBank/DDBJ whole genome shotgun (WGS) entry which is preliminary data.</text>
</comment>
<name>A0A951UD61_9CYAN</name>
<reference evidence="1" key="1">
    <citation type="submission" date="2021-05" db="EMBL/GenBank/DDBJ databases">
        <authorList>
            <person name="Pietrasiak N."/>
            <person name="Ward R."/>
            <person name="Stajich J.E."/>
            <person name="Kurbessoian T."/>
        </authorList>
    </citation>
    <scope>NUCLEOTIDE SEQUENCE</scope>
    <source>
        <strain evidence="1">CPER-KK1</strain>
    </source>
</reference>
<accession>A0A951UD61</accession>
<organism evidence="1 2">
    <name type="scientific">Symplocastrum torsivum CPER-KK1</name>
    <dbReference type="NCBI Taxonomy" id="450513"/>
    <lineage>
        <taxon>Bacteria</taxon>
        <taxon>Bacillati</taxon>
        <taxon>Cyanobacteriota</taxon>
        <taxon>Cyanophyceae</taxon>
        <taxon>Oscillatoriophycideae</taxon>
        <taxon>Oscillatoriales</taxon>
        <taxon>Microcoleaceae</taxon>
        <taxon>Symplocastrum</taxon>
    </lineage>
</organism>
<dbReference type="AlphaFoldDB" id="A0A951UD61"/>
<proteinExistence type="predicted"/>
<protein>
    <submittedName>
        <fullName evidence="1">Uncharacterized protein</fullName>
    </submittedName>
</protein>